<dbReference type="GO" id="GO:0015990">
    <property type="term" value="P:electron transport coupled proton transport"/>
    <property type="evidence" value="ECO:0007669"/>
    <property type="project" value="TreeGrafter"/>
</dbReference>
<comment type="function">
    <text evidence="17">Core subunit of the mitochondrial membrane respiratory chain NADH dehydrogenase (Complex I) which catalyzes electron transfer from NADH through the respiratory chain, using ubiquinone as an electron acceptor. Essential for the catalytic activity and assembly of complex I.</text>
</comment>
<accession>A0A343ERF6</accession>
<evidence type="ECO:0000259" key="18">
    <source>
        <dbReference type="Pfam" id="PF00361"/>
    </source>
</evidence>
<feature type="domain" description="NADH:ubiquinone oxidoreductase chain 4 N-terminal" evidence="19">
    <location>
        <begin position="1"/>
        <end position="101"/>
    </location>
</feature>
<evidence type="ECO:0000256" key="8">
    <source>
        <dbReference type="ARBA" id="ARBA00022692"/>
    </source>
</evidence>
<evidence type="ECO:0000256" key="9">
    <source>
        <dbReference type="ARBA" id="ARBA00022967"/>
    </source>
</evidence>
<dbReference type="CTD" id="4538"/>
<evidence type="ECO:0000256" key="12">
    <source>
        <dbReference type="ARBA" id="ARBA00023027"/>
    </source>
</evidence>
<dbReference type="Pfam" id="PF00361">
    <property type="entry name" value="Proton_antipo_M"/>
    <property type="match status" value="1"/>
</dbReference>
<dbReference type="InterPro" id="IPR001750">
    <property type="entry name" value="ND/Mrp_TM"/>
</dbReference>
<feature type="transmembrane region" description="Helical" evidence="17">
    <location>
        <begin position="84"/>
        <end position="102"/>
    </location>
</feature>
<keyword evidence="15 17" id="KW-0472">Membrane</keyword>
<keyword evidence="7 17" id="KW-0679">Respiratory chain</keyword>
<dbReference type="Pfam" id="PF01059">
    <property type="entry name" value="Oxidored_q5_N"/>
    <property type="match status" value="1"/>
</dbReference>
<evidence type="ECO:0000256" key="16">
    <source>
        <dbReference type="ARBA" id="ARBA00049551"/>
    </source>
</evidence>
<dbReference type="AlphaFoldDB" id="A0A343ERF6"/>
<reference evidence="20" key="1">
    <citation type="submission" date="2017-03" db="EMBL/GenBank/DDBJ databases">
        <title>The mitochondrial genome sequencing and phylogenetic analysis of Cerambycidae species (Insecta:Coleoptera).</title>
        <authorList>
            <person name="Yang J."/>
        </authorList>
    </citation>
    <scope>NUCLEOTIDE SEQUENCE</scope>
</reference>
<proteinExistence type="inferred from homology"/>
<keyword evidence="9" id="KW-1278">Translocase</keyword>
<evidence type="ECO:0000256" key="10">
    <source>
        <dbReference type="ARBA" id="ARBA00022982"/>
    </source>
</evidence>
<geneLocation type="mitochondrion" evidence="20"/>
<feature type="transmembrane region" description="Helical" evidence="17">
    <location>
        <begin position="418"/>
        <end position="440"/>
    </location>
</feature>
<dbReference type="EC" id="7.1.1.2" evidence="4 17"/>
<dbReference type="GO" id="GO:0003954">
    <property type="term" value="F:NADH dehydrogenase activity"/>
    <property type="evidence" value="ECO:0007669"/>
    <property type="project" value="TreeGrafter"/>
</dbReference>
<keyword evidence="10 17" id="KW-0249">Electron transport</keyword>
<comment type="similarity">
    <text evidence="3 17">Belongs to the complex I subunit 4 family.</text>
</comment>
<evidence type="ECO:0000256" key="5">
    <source>
        <dbReference type="ARBA" id="ARBA00021006"/>
    </source>
</evidence>
<evidence type="ECO:0000256" key="11">
    <source>
        <dbReference type="ARBA" id="ARBA00022989"/>
    </source>
</evidence>
<feature type="transmembrane region" description="Helical" evidence="17">
    <location>
        <begin position="297"/>
        <end position="319"/>
    </location>
</feature>
<keyword evidence="14 17" id="KW-0496">Mitochondrion</keyword>
<organism evidence="20">
    <name type="scientific">Anastrangalia sequensi</name>
    <dbReference type="NCBI Taxonomy" id="763898"/>
    <lineage>
        <taxon>Eukaryota</taxon>
        <taxon>Metazoa</taxon>
        <taxon>Ecdysozoa</taxon>
        <taxon>Arthropoda</taxon>
        <taxon>Hexapoda</taxon>
        <taxon>Insecta</taxon>
        <taxon>Pterygota</taxon>
        <taxon>Neoptera</taxon>
        <taxon>Endopterygota</taxon>
        <taxon>Coleoptera</taxon>
        <taxon>Polyphaga</taxon>
        <taxon>Cucujiformia</taxon>
        <taxon>Chrysomeloidea</taxon>
        <taxon>Cerambycidae</taxon>
        <taxon>Lepturinae</taxon>
        <taxon>Lepturini</taxon>
        <taxon>Anastrangalia</taxon>
    </lineage>
</organism>
<evidence type="ECO:0000259" key="19">
    <source>
        <dbReference type="Pfam" id="PF01059"/>
    </source>
</evidence>
<feature type="transmembrane region" description="Helical" evidence="17">
    <location>
        <begin position="269"/>
        <end position="291"/>
    </location>
</feature>
<evidence type="ECO:0000256" key="1">
    <source>
        <dbReference type="ARBA" id="ARBA00003257"/>
    </source>
</evidence>
<feature type="transmembrane region" description="Helical" evidence="17">
    <location>
        <begin position="54"/>
        <end position="72"/>
    </location>
</feature>
<feature type="transmembrane region" description="Helical" evidence="17">
    <location>
        <begin position="331"/>
        <end position="352"/>
    </location>
</feature>
<feature type="transmembrane region" description="Helical" evidence="17">
    <location>
        <begin position="241"/>
        <end position="262"/>
    </location>
</feature>
<keyword evidence="12 17" id="KW-0520">NAD</keyword>
<feature type="transmembrane region" description="Helical" evidence="17">
    <location>
        <begin position="108"/>
        <end position="130"/>
    </location>
</feature>
<keyword evidence="8 17" id="KW-0812">Transmembrane</keyword>
<feature type="transmembrane region" description="Helical" evidence="17">
    <location>
        <begin position="212"/>
        <end position="235"/>
    </location>
</feature>
<evidence type="ECO:0000256" key="6">
    <source>
        <dbReference type="ARBA" id="ARBA00022448"/>
    </source>
</evidence>
<dbReference type="PRINTS" id="PR01437">
    <property type="entry name" value="NUOXDRDTASE4"/>
</dbReference>
<dbReference type="GO" id="GO:0008137">
    <property type="term" value="F:NADH dehydrogenase (ubiquinone) activity"/>
    <property type="evidence" value="ECO:0007669"/>
    <property type="project" value="UniProtKB-UniRule"/>
</dbReference>
<comment type="catalytic activity">
    <reaction evidence="16 17">
        <text>a ubiquinone + NADH + 5 H(+)(in) = a ubiquinol + NAD(+) + 4 H(+)(out)</text>
        <dbReference type="Rhea" id="RHEA:29091"/>
        <dbReference type="Rhea" id="RHEA-COMP:9565"/>
        <dbReference type="Rhea" id="RHEA-COMP:9566"/>
        <dbReference type="ChEBI" id="CHEBI:15378"/>
        <dbReference type="ChEBI" id="CHEBI:16389"/>
        <dbReference type="ChEBI" id="CHEBI:17976"/>
        <dbReference type="ChEBI" id="CHEBI:57540"/>
        <dbReference type="ChEBI" id="CHEBI:57945"/>
        <dbReference type="EC" id="7.1.1.2"/>
    </reaction>
</comment>
<dbReference type="InterPro" id="IPR003918">
    <property type="entry name" value="NADH_UbQ_OxRdtase"/>
</dbReference>
<feature type="transmembrane region" description="Helical" evidence="17">
    <location>
        <begin position="178"/>
        <end position="200"/>
    </location>
</feature>
<evidence type="ECO:0000313" key="20">
    <source>
        <dbReference type="EMBL" id="ASL05662.1"/>
    </source>
</evidence>
<evidence type="ECO:0000256" key="4">
    <source>
        <dbReference type="ARBA" id="ARBA00012944"/>
    </source>
</evidence>
<gene>
    <name evidence="20" type="primary">ND4</name>
</gene>
<evidence type="ECO:0000256" key="17">
    <source>
        <dbReference type="RuleBase" id="RU003297"/>
    </source>
</evidence>
<evidence type="ECO:0000256" key="3">
    <source>
        <dbReference type="ARBA" id="ARBA00009025"/>
    </source>
</evidence>
<dbReference type="GO" id="GO:0048039">
    <property type="term" value="F:ubiquinone binding"/>
    <property type="evidence" value="ECO:0007669"/>
    <property type="project" value="TreeGrafter"/>
</dbReference>
<protein>
    <recommendedName>
        <fullName evidence="5 17">NADH-ubiquinone oxidoreductase chain 4</fullName>
        <ecNumber evidence="4 17">7.1.1.2</ecNumber>
    </recommendedName>
</protein>
<comment type="subcellular location">
    <subcellularLocation>
        <location evidence="2 17">Mitochondrion membrane</location>
        <topology evidence="2 17">Multi-pass membrane protein</topology>
    </subcellularLocation>
</comment>
<feature type="transmembrane region" description="Helical" evidence="17">
    <location>
        <begin position="372"/>
        <end position="397"/>
    </location>
</feature>
<keyword evidence="6 17" id="KW-0813">Transport</keyword>
<dbReference type="InterPro" id="IPR000260">
    <property type="entry name" value="NADH4_N"/>
</dbReference>
<keyword evidence="11 17" id="KW-1133">Transmembrane helix</keyword>
<evidence type="ECO:0000256" key="14">
    <source>
        <dbReference type="ARBA" id="ARBA00023128"/>
    </source>
</evidence>
<comment type="function">
    <text evidence="1">Core subunit of the mitochondrial membrane respiratory chain NADH dehydrogenase (Complex I) that is believed to belong to the minimal assembly required for catalysis. Complex I functions in the transfer of electrons from NADH to the respiratory chain. The immediate electron acceptor for the enzyme is believed to be ubiquinone.</text>
</comment>
<sequence>MKFFFWLMFLKPLCFFKNFWLIQFFFFLLSFTFLIKFSFSFLVLNLSFSLGCDLLSFSLILLSFWICSLMILASEKLLKLNNYYNLFLLVMIFLMLSLFLTFSSLDMFIFYLFFEVSLIPTLLLIIGWGYQPERIEAGIYLLFYTLLVSLPMMISIFYYYENFFSMNFWLLDNMNNLFMYLCMNMVFMVKIPMFFVHLWLPKAHVEAPVSGSMILAGIMLKLGGYGFLRLLLMFVEIGMKVNFYFIIISLVGGFLVSLICIRQSDVKSLIAYSSVAHMGMVLAGLLSMNIWGFWGSLVMMLAHGLCSSGLFCLANITYERLSSRSLYLNKGFLNIMPSMSLWWFLFCSSNMAAPPSMNLLGEIILMNSLISFNWMSMIFLSLISFFSAVYSLFLFSFSQHGNFYSSIYLIYQGVFREYLLLFLHWIPLNILILKSEYLSIWI</sequence>
<evidence type="ECO:0000256" key="15">
    <source>
        <dbReference type="ARBA" id="ARBA00023136"/>
    </source>
</evidence>
<dbReference type="GO" id="GO:0031966">
    <property type="term" value="C:mitochondrial membrane"/>
    <property type="evidence" value="ECO:0007669"/>
    <property type="project" value="UniProtKB-SubCell"/>
</dbReference>
<dbReference type="PANTHER" id="PTHR43507:SF20">
    <property type="entry name" value="NADH-UBIQUINONE OXIDOREDUCTASE CHAIN 4"/>
    <property type="match status" value="1"/>
</dbReference>
<evidence type="ECO:0000256" key="7">
    <source>
        <dbReference type="ARBA" id="ARBA00022660"/>
    </source>
</evidence>
<keyword evidence="13 17" id="KW-0830">Ubiquinone</keyword>
<evidence type="ECO:0000256" key="13">
    <source>
        <dbReference type="ARBA" id="ARBA00023075"/>
    </source>
</evidence>
<dbReference type="GeneID" id="37503183"/>
<evidence type="ECO:0000256" key="2">
    <source>
        <dbReference type="ARBA" id="ARBA00004225"/>
    </source>
</evidence>
<name>A0A343ERF6_9CUCU</name>
<dbReference type="RefSeq" id="YP_009499548.1">
    <property type="nucleotide sequence ID" value="NC_038090.1"/>
</dbReference>
<dbReference type="PANTHER" id="PTHR43507">
    <property type="entry name" value="NADH-UBIQUINONE OXIDOREDUCTASE CHAIN 4"/>
    <property type="match status" value="1"/>
</dbReference>
<dbReference type="GO" id="GO:0042773">
    <property type="term" value="P:ATP synthesis coupled electron transport"/>
    <property type="evidence" value="ECO:0007669"/>
    <property type="project" value="InterPro"/>
</dbReference>
<feature type="domain" description="NADH:quinone oxidoreductase/Mrp antiporter transmembrane" evidence="18">
    <location>
        <begin position="104"/>
        <end position="385"/>
    </location>
</feature>
<feature type="transmembrane region" description="Helical" evidence="17">
    <location>
        <begin position="137"/>
        <end position="158"/>
    </location>
</feature>
<feature type="transmembrane region" description="Helical" evidence="17">
    <location>
        <begin position="20"/>
        <end position="42"/>
    </location>
</feature>
<dbReference type="EMBL" id="KY773687">
    <property type="protein sequence ID" value="ASL05662.1"/>
    <property type="molecule type" value="Genomic_DNA"/>
</dbReference>